<dbReference type="STRING" id="1817814.A2V81_02455"/>
<reference evidence="1 2" key="1">
    <citation type="journal article" date="2016" name="Nat. Commun.">
        <title>Thousands of microbial genomes shed light on interconnected biogeochemical processes in an aquifer system.</title>
        <authorList>
            <person name="Anantharaman K."/>
            <person name="Brown C.T."/>
            <person name="Hug L.A."/>
            <person name="Sharon I."/>
            <person name="Castelle C.J."/>
            <person name="Probst A.J."/>
            <person name="Thomas B.C."/>
            <person name="Singh A."/>
            <person name="Wilkins M.J."/>
            <person name="Karaoz U."/>
            <person name="Brodie E.L."/>
            <person name="Williams K.H."/>
            <person name="Hubbard S.S."/>
            <person name="Banfield J.F."/>
        </authorList>
    </citation>
    <scope>NUCLEOTIDE SEQUENCE [LARGE SCALE GENOMIC DNA]</scope>
</reference>
<organism evidence="1 2">
    <name type="scientific">Candidatus Abawacabacteria bacterium RBG_16_42_10</name>
    <dbReference type="NCBI Taxonomy" id="1817814"/>
    <lineage>
        <taxon>Bacteria</taxon>
        <taxon>Candidatus Abawacaibacteriota</taxon>
    </lineage>
</organism>
<protein>
    <submittedName>
        <fullName evidence="1">Uncharacterized protein</fullName>
    </submittedName>
</protein>
<dbReference type="Proteomes" id="UP000177614">
    <property type="component" value="Unassembled WGS sequence"/>
</dbReference>
<proteinExistence type="predicted"/>
<evidence type="ECO:0000313" key="1">
    <source>
        <dbReference type="EMBL" id="OGC82364.1"/>
    </source>
</evidence>
<sequence length="112" mass="12511">METPQSPLVYSFLGDTVATALVARVTNGAHMDSVAQISFAPVLFSSVRLRLDELVLNNLGDDAVAQLVDLKENNTSQKEVDAFLRKNIPDFDTKVNDILEQIYQEQKIKLNF</sequence>
<comment type="caution">
    <text evidence="1">The sequence shown here is derived from an EMBL/GenBank/DDBJ whole genome shotgun (WGS) entry which is preliminary data.</text>
</comment>
<dbReference type="EMBL" id="MEWR01000008">
    <property type="protein sequence ID" value="OGC82364.1"/>
    <property type="molecule type" value="Genomic_DNA"/>
</dbReference>
<accession>A0A1F4XL99</accession>
<gene>
    <name evidence="1" type="ORF">A2V81_02455</name>
</gene>
<dbReference type="AlphaFoldDB" id="A0A1F4XL99"/>
<name>A0A1F4XL99_9BACT</name>
<evidence type="ECO:0000313" key="2">
    <source>
        <dbReference type="Proteomes" id="UP000177614"/>
    </source>
</evidence>